<gene>
    <name evidence="1" type="ORF">OFLC_LOCUS9441</name>
</gene>
<organism evidence="3">
    <name type="scientific">Onchocerca flexuosa</name>
    <dbReference type="NCBI Taxonomy" id="387005"/>
    <lineage>
        <taxon>Eukaryota</taxon>
        <taxon>Metazoa</taxon>
        <taxon>Ecdysozoa</taxon>
        <taxon>Nematoda</taxon>
        <taxon>Chromadorea</taxon>
        <taxon>Rhabditida</taxon>
        <taxon>Spirurina</taxon>
        <taxon>Spiruromorpha</taxon>
        <taxon>Filarioidea</taxon>
        <taxon>Onchocercidae</taxon>
        <taxon>Onchocerca</taxon>
    </lineage>
</organism>
<proteinExistence type="predicted"/>
<keyword evidence="2" id="KW-1185">Reference proteome</keyword>
<evidence type="ECO:0000313" key="2">
    <source>
        <dbReference type="Proteomes" id="UP000267606"/>
    </source>
</evidence>
<name>A0A183HPN1_9BILA</name>
<protein>
    <submittedName>
        <fullName evidence="3">Transposase</fullName>
    </submittedName>
</protein>
<accession>A0A183HPN1</accession>
<evidence type="ECO:0000313" key="1">
    <source>
        <dbReference type="EMBL" id="VDO60624.1"/>
    </source>
</evidence>
<dbReference type="EMBL" id="UZAJ01011568">
    <property type="protein sequence ID" value="VDO60624.1"/>
    <property type="molecule type" value="Genomic_DNA"/>
</dbReference>
<reference evidence="3" key="1">
    <citation type="submission" date="2016-06" db="UniProtKB">
        <authorList>
            <consortium name="WormBaseParasite"/>
        </authorList>
    </citation>
    <scope>IDENTIFICATION</scope>
</reference>
<dbReference type="AlphaFoldDB" id="A0A183HPN1"/>
<sequence length="62" mass="6778">MKESKNHLAQILRIKTSTGFTPIETILDLPCLAVAVQAEQYPTFMANDSDTVTAHQIDSGIC</sequence>
<dbReference type="Proteomes" id="UP000267606">
    <property type="component" value="Unassembled WGS sequence"/>
</dbReference>
<reference evidence="1 2" key="2">
    <citation type="submission" date="2018-11" db="EMBL/GenBank/DDBJ databases">
        <authorList>
            <consortium name="Pathogen Informatics"/>
        </authorList>
    </citation>
    <scope>NUCLEOTIDE SEQUENCE [LARGE SCALE GENOMIC DNA]</scope>
</reference>
<dbReference type="WBParaSite" id="OFLC_0000944201-mRNA-1">
    <property type="protein sequence ID" value="OFLC_0000944201-mRNA-1"/>
    <property type="gene ID" value="OFLC_0000944201"/>
</dbReference>
<evidence type="ECO:0000313" key="3">
    <source>
        <dbReference type="WBParaSite" id="OFLC_0000944201-mRNA-1"/>
    </source>
</evidence>